<gene>
    <name evidence="4" type="ORF">Dsin_020333</name>
</gene>
<dbReference type="GO" id="GO:0004672">
    <property type="term" value="F:protein kinase activity"/>
    <property type="evidence" value="ECO:0007669"/>
    <property type="project" value="InterPro"/>
</dbReference>
<keyword evidence="1" id="KW-0547">Nucleotide-binding</keyword>
<dbReference type="Gene3D" id="3.30.200.20">
    <property type="entry name" value="Phosphorylase Kinase, domain 1"/>
    <property type="match status" value="1"/>
</dbReference>
<dbReference type="GO" id="GO:0005524">
    <property type="term" value="F:ATP binding"/>
    <property type="evidence" value="ECO:0007669"/>
    <property type="project" value="UniProtKB-KW"/>
</dbReference>
<evidence type="ECO:0000313" key="4">
    <source>
        <dbReference type="EMBL" id="KAK3206287.1"/>
    </source>
</evidence>
<dbReference type="PANTHER" id="PTHR27007">
    <property type="match status" value="1"/>
</dbReference>
<dbReference type="SUPFAM" id="SSF56112">
    <property type="entry name" value="Protein kinase-like (PK-like)"/>
    <property type="match status" value="1"/>
</dbReference>
<feature type="domain" description="Serine-threonine/tyrosine-protein kinase catalytic" evidence="3">
    <location>
        <begin position="31"/>
        <end position="100"/>
    </location>
</feature>
<evidence type="ECO:0000313" key="5">
    <source>
        <dbReference type="Proteomes" id="UP001281410"/>
    </source>
</evidence>
<sequence>MKEYSKPTERGIELADSQNLILVYKFQESITSLKVKRISHDSEQGIKEFIAEIVSMGRLMYRNLVQLRGYCRRRGELLLVYDYMPNGSLDKLLYNKESNLIGFNVSGF</sequence>
<protein>
    <recommendedName>
        <fullName evidence="3">Serine-threonine/tyrosine-protein kinase catalytic domain-containing protein</fullName>
    </recommendedName>
</protein>
<dbReference type="InterPro" id="IPR050528">
    <property type="entry name" value="L-type_Lectin-RKs"/>
</dbReference>
<dbReference type="Proteomes" id="UP001281410">
    <property type="component" value="Unassembled WGS sequence"/>
</dbReference>
<dbReference type="InterPro" id="IPR011009">
    <property type="entry name" value="Kinase-like_dom_sf"/>
</dbReference>
<dbReference type="EMBL" id="JANJYJ010000006">
    <property type="protein sequence ID" value="KAK3206287.1"/>
    <property type="molecule type" value="Genomic_DNA"/>
</dbReference>
<keyword evidence="2" id="KW-0067">ATP-binding</keyword>
<dbReference type="Pfam" id="PF07714">
    <property type="entry name" value="PK_Tyr_Ser-Thr"/>
    <property type="match status" value="1"/>
</dbReference>
<keyword evidence="5" id="KW-1185">Reference proteome</keyword>
<evidence type="ECO:0000256" key="1">
    <source>
        <dbReference type="ARBA" id="ARBA00022741"/>
    </source>
</evidence>
<evidence type="ECO:0000259" key="3">
    <source>
        <dbReference type="Pfam" id="PF07714"/>
    </source>
</evidence>
<dbReference type="InterPro" id="IPR001245">
    <property type="entry name" value="Ser-Thr/Tyr_kinase_cat_dom"/>
</dbReference>
<comment type="caution">
    <text evidence="4">The sequence shown here is derived from an EMBL/GenBank/DDBJ whole genome shotgun (WGS) entry which is preliminary data.</text>
</comment>
<evidence type="ECO:0000256" key="2">
    <source>
        <dbReference type="ARBA" id="ARBA00022840"/>
    </source>
</evidence>
<accession>A0AAE0A9H6</accession>
<reference evidence="4" key="1">
    <citation type="journal article" date="2023" name="Plant J.">
        <title>Genome sequences and population genomics provide insights into the demographic history, inbreeding, and mutation load of two 'living fossil' tree species of Dipteronia.</title>
        <authorList>
            <person name="Feng Y."/>
            <person name="Comes H.P."/>
            <person name="Chen J."/>
            <person name="Zhu S."/>
            <person name="Lu R."/>
            <person name="Zhang X."/>
            <person name="Li P."/>
            <person name="Qiu J."/>
            <person name="Olsen K.M."/>
            <person name="Qiu Y."/>
        </authorList>
    </citation>
    <scope>NUCLEOTIDE SEQUENCE</scope>
    <source>
        <strain evidence="4">NBL</strain>
    </source>
</reference>
<organism evidence="4 5">
    <name type="scientific">Dipteronia sinensis</name>
    <dbReference type="NCBI Taxonomy" id="43782"/>
    <lineage>
        <taxon>Eukaryota</taxon>
        <taxon>Viridiplantae</taxon>
        <taxon>Streptophyta</taxon>
        <taxon>Embryophyta</taxon>
        <taxon>Tracheophyta</taxon>
        <taxon>Spermatophyta</taxon>
        <taxon>Magnoliopsida</taxon>
        <taxon>eudicotyledons</taxon>
        <taxon>Gunneridae</taxon>
        <taxon>Pentapetalae</taxon>
        <taxon>rosids</taxon>
        <taxon>malvids</taxon>
        <taxon>Sapindales</taxon>
        <taxon>Sapindaceae</taxon>
        <taxon>Hippocastanoideae</taxon>
        <taxon>Acereae</taxon>
        <taxon>Dipteronia</taxon>
    </lineage>
</organism>
<dbReference type="AlphaFoldDB" id="A0AAE0A9H6"/>
<proteinExistence type="predicted"/>
<name>A0AAE0A9H6_9ROSI</name>